<evidence type="ECO:0000313" key="2">
    <source>
        <dbReference type="EMBL" id="TRM70277.1"/>
    </source>
</evidence>
<accession>A0A550CZS6</accession>
<proteinExistence type="predicted"/>
<dbReference type="Proteomes" id="UP000320762">
    <property type="component" value="Unassembled WGS sequence"/>
</dbReference>
<comment type="caution">
    <text evidence="2">The sequence shown here is derived from an EMBL/GenBank/DDBJ whole genome shotgun (WGS) entry which is preliminary data.</text>
</comment>
<organism evidence="2 3">
    <name type="scientific">Schizophyllum amplum</name>
    <dbReference type="NCBI Taxonomy" id="97359"/>
    <lineage>
        <taxon>Eukaryota</taxon>
        <taxon>Fungi</taxon>
        <taxon>Dikarya</taxon>
        <taxon>Basidiomycota</taxon>
        <taxon>Agaricomycotina</taxon>
        <taxon>Agaricomycetes</taxon>
        <taxon>Agaricomycetidae</taxon>
        <taxon>Agaricales</taxon>
        <taxon>Schizophyllaceae</taxon>
        <taxon>Schizophyllum</taxon>
    </lineage>
</organism>
<evidence type="ECO:0000256" key="1">
    <source>
        <dbReference type="SAM" id="MobiDB-lite"/>
    </source>
</evidence>
<gene>
    <name evidence="2" type="ORF">BD626DRAFT_476898</name>
</gene>
<sequence>MFQSRPAGRWKVVQARDRDFAQWTAQVPALAEVEGPATRPFSSHSAQALRAIAPSGGSTEEQDKQRGART</sequence>
<feature type="compositionally biased region" description="Basic and acidic residues" evidence="1">
    <location>
        <begin position="61"/>
        <end position="70"/>
    </location>
</feature>
<name>A0A550CZS6_9AGAR</name>
<feature type="region of interest" description="Disordered" evidence="1">
    <location>
        <begin position="35"/>
        <end position="70"/>
    </location>
</feature>
<keyword evidence="3" id="KW-1185">Reference proteome</keyword>
<dbReference type="AlphaFoldDB" id="A0A550CZS6"/>
<reference evidence="2 3" key="1">
    <citation type="journal article" date="2019" name="New Phytol.">
        <title>Comparative genomics reveals unique wood-decay strategies and fruiting body development in the Schizophyllaceae.</title>
        <authorList>
            <person name="Almasi E."/>
            <person name="Sahu N."/>
            <person name="Krizsan K."/>
            <person name="Balint B."/>
            <person name="Kovacs G.M."/>
            <person name="Kiss B."/>
            <person name="Cseklye J."/>
            <person name="Drula E."/>
            <person name="Henrissat B."/>
            <person name="Nagy I."/>
            <person name="Chovatia M."/>
            <person name="Adam C."/>
            <person name="LaButti K."/>
            <person name="Lipzen A."/>
            <person name="Riley R."/>
            <person name="Grigoriev I.V."/>
            <person name="Nagy L.G."/>
        </authorList>
    </citation>
    <scope>NUCLEOTIDE SEQUENCE [LARGE SCALE GENOMIC DNA]</scope>
    <source>
        <strain evidence="2 3">NL-1724</strain>
    </source>
</reference>
<protein>
    <submittedName>
        <fullName evidence="2">Uncharacterized protein</fullName>
    </submittedName>
</protein>
<dbReference type="EMBL" id="VDMD01000001">
    <property type="protein sequence ID" value="TRM70277.1"/>
    <property type="molecule type" value="Genomic_DNA"/>
</dbReference>
<evidence type="ECO:0000313" key="3">
    <source>
        <dbReference type="Proteomes" id="UP000320762"/>
    </source>
</evidence>